<evidence type="ECO:0000256" key="1">
    <source>
        <dbReference type="SAM" id="MobiDB-lite"/>
    </source>
</evidence>
<dbReference type="Proteomes" id="UP000607653">
    <property type="component" value="Unassembled WGS sequence"/>
</dbReference>
<reference evidence="2 3" key="1">
    <citation type="journal article" date="2020" name="Mol. Biol. Evol.">
        <title>Distinct Expression and Methylation Patterns for Genes with Different Fates following a Single Whole-Genome Duplication in Flowering Plants.</title>
        <authorList>
            <person name="Shi T."/>
            <person name="Rahmani R.S."/>
            <person name="Gugger P.F."/>
            <person name="Wang M."/>
            <person name="Li H."/>
            <person name="Zhang Y."/>
            <person name="Li Z."/>
            <person name="Wang Q."/>
            <person name="Van de Peer Y."/>
            <person name="Marchal K."/>
            <person name="Chen J."/>
        </authorList>
    </citation>
    <scope>NUCLEOTIDE SEQUENCE [LARGE SCALE GENOMIC DNA]</scope>
    <source>
        <tissue evidence="2">Leaf</tissue>
    </source>
</reference>
<comment type="caution">
    <text evidence="2">The sequence shown here is derived from an EMBL/GenBank/DDBJ whole genome shotgun (WGS) entry which is preliminary data.</text>
</comment>
<dbReference type="AlphaFoldDB" id="A0A822Z659"/>
<gene>
    <name evidence="2" type="ORF">HUJ06_014366</name>
</gene>
<dbReference type="EMBL" id="DUZY01000005">
    <property type="protein sequence ID" value="DAD40043.1"/>
    <property type="molecule type" value="Genomic_DNA"/>
</dbReference>
<proteinExistence type="predicted"/>
<accession>A0A822Z659</accession>
<name>A0A822Z659_NELNU</name>
<feature type="region of interest" description="Disordered" evidence="1">
    <location>
        <begin position="68"/>
        <end position="91"/>
    </location>
</feature>
<sequence>MHGPVPLELTKIALGRLLVVNLEVIRLVRQLAVPPHLDLFQPLRRQPQRELVAPPLVLEAIDAAESLSHGDVEDEMGHGEEADGDPAVAAL</sequence>
<organism evidence="2 3">
    <name type="scientific">Nelumbo nucifera</name>
    <name type="common">Sacred lotus</name>
    <dbReference type="NCBI Taxonomy" id="4432"/>
    <lineage>
        <taxon>Eukaryota</taxon>
        <taxon>Viridiplantae</taxon>
        <taxon>Streptophyta</taxon>
        <taxon>Embryophyta</taxon>
        <taxon>Tracheophyta</taxon>
        <taxon>Spermatophyta</taxon>
        <taxon>Magnoliopsida</taxon>
        <taxon>Proteales</taxon>
        <taxon>Nelumbonaceae</taxon>
        <taxon>Nelumbo</taxon>
    </lineage>
</organism>
<keyword evidence="3" id="KW-1185">Reference proteome</keyword>
<evidence type="ECO:0000313" key="3">
    <source>
        <dbReference type="Proteomes" id="UP000607653"/>
    </source>
</evidence>
<protein>
    <submittedName>
        <fullName evidence="2">Uncharacterized protein</fullName>
    </submittedName>
</protein>
<feature type="compositionally biased region" description="Basic and acidic residues" evidence="1">
    <location>
        <begin position="68"/>
        <end position="81"/>
    </location>
</feature>
<evidence type="ECO:0000313" key="2">
    <source>
        <dbReference type="EMBL" id="DAD40043.1"/>
    </source>
</evidence>